<evidence type="ECO:0000256" key="4">
    <source>
        <dbReference type="ARBA" id="ARBA00022679"/>
    </source>
</evidence>
<dbReference type="GO" id="GO:0005737">
    <property type="term" value="C:cytoplasm"/>
    <property type="evidence" value="ECO:0000318"/>
    <property type="project" value="GO_Central"/>
</dbReference>
<dbReference type="Gene3D" id="3.30.40.10">
    <property type="entry name" value="Zinc/RING finger domain, C3HC4 (zinc finger)"/>
    <property type="match status" value="1"/>
</dbReference>
<keyword evidence="12" id="KW-1185">Reference proteome</keyword>
<feature type="compositionally biased region" description="Low complexity" evidence="9">
    <location>
        <begin position="497"/>
        <end position="510"/>
    </location>
</feature>
<gene>
    <name evidence="11" type="ORF">MARPO_0117s0025</name>
</gene>
<dbReference type="AlphaFoldDB" id="A0A2R6WAT9"/>
<dbReference type="SUPFAM" id="SSF48371">
    <property type="entry name" value="ARM repeat"/>
    <property type="match status" value="1"/>
</dbReference>
<evidence type="ECO:0000313" key="12">
    <source>
        <dbReference type="Proteomes" id="UP000244005"/>
    </source>
</evidence>
<dbReference type="Pfam" id="PF04564">
    <property type="entry name" value="U-box"/>
    <property type="match status" value="1"/>
</dbReference>
<evidence type="ECO:0000313" key="11">
    <source>
        <dbReference type="EMBL" id="PTQ30965.1"/>
    </source>
</evidence>
<reference evidence="12" key="1">
    <citation type="journal article" date="2017" name="Cell">
        <title>Insights into land plant evolution garnered from the Marchantia polymorpha genome.</title>
        <authorList>
            <person name="Bowman J.L."/>
            <person name="Kohchi T."/>
            <person name="Yamato K.T."/>
            <person name="Jenkins J."/>
            <person name="Shu S."/>
            <person name="Ishizaki K."/>
            <person name="Yamaoka S."/>
            <person name="Nishihama R."/>
            <person name="Nakamura Y."/>
            <person name="Berger F."/>
            <person name="Adam C."/>
            <person name="Aki S.S."/>
            <person name="Althoff F."/>
            <person name="Araki T."/>
            <person name="Arteaga-Vazquez M.A."/>
            <person name="Balasubrmanian S."/>
            <person name="Barry K."/>
            <person name="Bauer D."/>
            <person name="Boehm C.R."/>
            <person name="Briginshaw L."/>
            <person name="Caballero-Perez J."/>
            <person name="Catarino B."/>
            <person name="Chen F."/>
            <person name="Chiyoda S."/>
            <person name="Chovatia M."/>
            <person name="Davies K.M."/>
            <person name="Delmans M."/>
            <person name="Demura T."/>
            <person name="Dierschke T."/>
            <person name="Dolan L."/>
            <person name="Dorantes-Acosta A.E."/>
            <person name="Eklund D.M."/>
            <person name="Florent S.N."/>
            <person name="Flores-Sandoval E."/>
            <person name="Fujiyama A."/>
            <person name="Fukuzawa H."/>
            <person name="Galik B."/>
            <person name="Grimanelli D."/>
            <person name="Grimwood J."/>
            <person name="Grossniklaus U."/>
            <person name="Hamada T."/>
            <person name="Haseloff J."/>
            <person name="Hetherington A.J."/>
            <person name="Higo A."/>
            <person name="Hirakawa Y."/>
            <person name="Hundley H.N."/>
            <person name="Ikeda Y."/>
            <person name="Inoue K."/>
            <person name="Inoue S.I."/>
            <person name="Ishida S."/>
            <person name="Jia Q."/>
            <person name="Kakita M."/>
            <person name="Kanazawa T."/>
            <person name="Kawai Y."/>
            <person name="Kawashima T."/>
            <person name="Kennedy M."/>
            <person name="Kinose K."/>
            <person name="Kinoshita T."/>
            <person name="Kohara Y."/>
            <person name="Koide E."/>
            <person name="Komatsu K."/>
            <person name="Kopischke S."/>
            <person name="Kubo M."/>
            <person name="Kyozuka J."/>
            <person name="Lagercrantz U."/>
            <person name="Lin S.S."/>
            <person name="Lindquist E."/>
            <person name="Lipzen A.M."/>
            <person name="Lu C.W."/>
            <person name="De Luna E."/>
            <person name="Martienssen R.A."/>
            <person name="Minamino N."/>
            <person name="Mizutani M."/>
            <person name="Mizutani M."/>
            <person name="Mochizuki N."/>
            <person name="Monte I."/>
            <person name="Mosher R."/>
            <person name="Nagasaki H."/>
            <person name="Nakagami H."/>
            <person name="Naramoto S."/>
            <person name="Nishitani K."/>
            <person name="Ohtani M."/>
            <person name="Okamoto T."/>
            <person name="Okumura M."/>
            <person name="Phillips J."/>
            <person name="Pollak B."/>
            <person name="Reinders A."/>
            <person name="Rovekamp M."/>
            <person name="Sano R."/>
            <person name="Sawa S."/>
            <person name="Schmid M.W."/>
            <person name="Shirakawa M."/>
            <person name="Solano R."/>
            <person name="Spunde A."/>
            <person name="Suetsugu N."/>
            <person name="Sugano S."/>
            <person name="Sugiyama A."/>
            <person name="Sun R."/>
            <person name="Suzuki Y."/>
            <person name="Takenaka M."/>
            <person name="Takezawa D."/>
            <person name="Tomogane H."/>
            <person name="Tsuzuki M."/>
            <person name="Ueda T."/>
            <person name="Umeda M."/>
            <person name="Ward J.M."/>
            <person name="Watanabe Y."/>
            <person name="Yazaki K."/>
            <person name="Yokoyama R."/>
            <person name="Yoshitake Y."/>
            <person name="Yotsui I."/>
            <person name="Zachgo S."/>
            <person name="Schmutz J."/>
        </authorList>
    </citation>
    <scope>NUCLEOTIDE SEQUENCE [LARGE SCALE GENOMIC DNA]</scope>
    <source>
        <strain evidence="12">Tak-1</strain>
    </source>
</reference>
<keyword evidence="6" id="KW-0833">Ubl conjugation pathway</keyword>
<evidence type="ECO:0000259" key="10">
    <source>
        <dbReference type="PROSITE" id="PS51698"/>
    </source>
</evidence>
<dbReference type="SMART" id="SM00185">
    <property type="entry name" value="ARM"/>
    <property type="match status" value="6"/>
</dbReference>
<feature type="repeat" description="ARM" evidence="7">
    <location>
        <begin position="618"/>
        <end position="653"/>
    </location>
</feature>
<proteinExistence type="predicted"/>
<dbReference type="PROSITE" id="PS50176">
    <property type="entry name" value="ARM_REPEAT"/>
    <property type="match status" value="4"/>
</dbReference>
<dbReference type="OrthoDB" id="6105938at2759"/>
<evidence type="ECO:0000256" key="2">
    <source>
        <dbReference type="ARBA" id="ARBA00004906"/>
    </source>
</evidence>
<sequence>MRWSSEFEFYHTTQARCREKRNKCRPSAATFSCMSKTEESYSCAVVRSICGGPTTMMEIAVEQSLAAARNAKLHGAMCNKLAVLVSNLAKPLPALNAERHRWQKSGVQAFCSLQMALEKSRALLQYCAHSSKLYLAIKGHSIICKFETLREELEESVRRLSILVPQHLALQMAGLETEIGKTEFVLDPEEKQMGAELISLLLQKQKGGQFENPQAEQESFLQIGIRLALTSAEGINLERKALKRQLEKAQDKQDRKKEATIIHILYLIKKYNNVLQRGGVEKPALFSHYSFSRLSWSGSMGSSGDAESDKAHYCADCNCSDVETDADIPSISSSSKLPLAPEEFRCPISLQLMSDPVIVASGQTYERVCIEKWFKEGHVTCPKTQQRLEHLNLTPNYCVKGLIAGWCEAHSVPVPGPPSAPPSPVVSCRWDRSGSDAVVKGEYVDSHPKQQQHQSSSCDLLCHSGGGQELSAASSREHLQPLHQMSSSMDFHDRRASYSSMNSSLNSSMNGRPDDKEAEITEANSEEVTDGLAQLVENLKSRSWDIQCQAAEQIRLYTKNSAEARLVIGEGGAIPPLVDLLYNAIDLDDLRAQESCALALLNMAVNNDRNKALVVMAGAVPLLVKMLRVGETQTVKESAAAALLTLSCLNDNKACIGSFGAIPLLVQLLISGSNQGRKDALTTLYNLTIFMGNRHRVIRAGAIPILIHLLSLRKVDLVEKCSALLYNLSFTDEGRIGIAQTDGAISTLAEILESGSVREKEHVAATLLLLCTNSSQLNDAVLKEGVIPALVAISVSGTPRARDKAQKLLLHFREQRQKEAPCKSVHFNMYTNANTEESQSEGEADSLRVHHDDEDDPSDKFSSERARRLTKSRSSQLIRFSCRPRMCSLRC</sequence>
<dbReference type="FunFam" id="3.30.40.10:FF:000114">
    <property type="entry name" value="RING-type E3 ubiquitin transferase"/>
    <property type="match status" value="1"/>
</dbReference>
<dbReference type="InterPro" id="IPR011989">
    <property type="entry name" value="ARM-like"/>
</dbReference>
<keyword evidence="4" id="KW-0808">Transferase</keyword>
<comment type="catalytic activity">
    <reaction evidence="1">
        <text>S-ubiquitinyl-[E2 ubiquitin-conjugating enzyme]-L-cysteine + [acceptor protein]-L-lysine = [E2 ubiquitin-conjugating enzyme]-L-cysteine + N(6)-ubiquitinyl-[acceptor protein]-L-lysine.</text>
        <dbReference type="EC" id="2.3.2.27"/>
    </reaction>
</comment>
<evidence type="ECO:0000256" key="5">
    <source>
        <dbReference type="ARBA" id="ARBA00022737"/>
    </source>
</evidence>
<name>A0A2R6WAT9_MARPO</name>
<dbReference type="CDD" id="cd16664">
    <property type="entry name" value="RING-Ubox_PUB"/>
    <property type="match status" value="1"/>
</dbReference>
<accession>A0A2R6WAT9</accession>
<dbReference type="Gramene" id="Mp5g16810.1">
    <property type="protein sequence ID" value="Mp5g16810.1.cds"/>
    <property type="gene ID" value="Mp5g16810"/>
</dbReference>
<dbReference type="PROSITE" id="PS51698">
    <property type="entry name" value="U_BOX"/>
    <property type="match status" value="1"/>
</dbReference>
<dbReference type="Proteomes" id="UP000244005">
    <property type="component" value="Unassembled WGS sequence"/>
</dbReference>
<evidence type="ECO:0000256" key="7">
    <source>
        <dbReference type="PROSITE-ProRule" id="PRU00259"/>
    </source>
</evidence>
<dbReference type="InterPro" id="IPR013083">
    <property type="entry name" value="Znf_RING/FYVE/PHD"/>
</dbReference>
<dbReference type="Gene3D" id="1.25.10.10">
    <property type="entry name" value="Leucine-rich Repeat Variant"/>
    <property type="match status" value="2"/>
</dbReference>
<protein>
    <recommendedName>
        <fullName evidence="3">RING-type E3 ubiquitin transferase</fullName>
        <ecNumber evidence="3">2.3.2.27</ecNumber>
    </recommendedName>
</protein>
<dbReference type="InterPro" id="IPR000225">
    <property type="entry name" value="Armadillo"/>
</dbReference>
<dbReference type="UniPathway" id="UPA00143"/>
<evidence type="ECO:0000256" key="3">
    <source>
        <dbReference type="ARBA" id="ARBA00012483"/>
    </source>
</evidence>
<feature type="coiled-coil region" evidence="8">
    <location>
        <begin position="232"/>
        <end position="259"/>
    </location>
</feature>
<dbReference type="Gene3D" id="1.20.930.20">
    <property type="entry name" value="Adaptor protein Cbl, N-terminal domain"/>
    <property type="match status" value="1"/>
</dbReference>
<feature type="region of interest" description="Disordered" evidence="9">
    <location>
        <begin position="494"/>
        <end position="527"/>
    </location>
</feature>
<evidence type="ECO:0000256" key="6">
    <source>
        <dbReference type="ARBA" id="ARBA00022786"/>
    </source>
</evidence>
<keyword evidence="5" id="KW-0677">Repeat</keyword>
<organism evidence="11 12">
    <name type="scientific">Marchantia polymorpha</name>
    <name type="common">Common liverwort</name>
    <name type="synonym">Marchantia aquatica</name>
    <dbReference type="NCBI Taxonomy" id="3197"/>
    <lineage>
        <taxon>Eukaryota</taxon>
        <taxon>Viridiplantae</taxon>
        <taxon>Streptophyta</taxon>
        <taxon>Embryophyta</taxon>
        <taxon>Marchantiophyta</taxon>
        <taxon>Marchantiopsida</taxon>
        <taxon>Marchantiidae</taxon>
        <taxon>Marchantiales</taxon>
        <taxon>Marchantiaceae</taxon>
        <taxon>Marchantia</taxon>
    </lineage>
</organism>
<feature type="region of interest" description="Disordered" evidence="9">
    <location>
        <begin position="833"/>
        <end position="872"/>
    </location>
</feature>
<feature type="repeat" description="ARM" evidence="7">
    <location>
        <begin position="572"/>
        <end position="618"/>
    </location>
</feature>
<keyword evidence="8" id="KW-0175">Coiled coil</keyword>
<dbReference type="GO" id="GO:0007166">
    <property type="term" value="P:cell surface receptor signaling pathway"/>
    <property type="evidence" value="ECO:0007669"/>
    <property type="project" value="InterPro"/>
</dbReference>
<dbReference type="EC" id="2.3.2.27" evidence="3"/>
<dbReference type="PANTHER" id="PTHR23315:SF284">
    <property type="entry name" value="U-BOX DOMAIN-CONTAINING PROTEIN 7"/>
    <property type="match status" value="1"/>
</dbReference>
<feature type="repeat" description="ARM" evidence="7">
    <location>
        <begin position="701"/>
        <end position="743"/>
    </location>
</feature>
<comment type="pathway">
    <text evidence="2">Protein modification; protein ubiquitination.</text>
</comment>
<dbReference type="InterPro" id="IPR036537">
    <property type="entry name" value="Adaptor_Cbl_N_dom_sf"/>
</dbReference>
<dbReference type="Pfam" id="PF25598">
    <property type="entry name" value="ARM_PUB"/>
    <property type="match status" value="1"/>
</dbReference>
<dbReference type="GO" id="GO:0005634">
    <property type="term" value="C:nucleus"/>
    <property type="evidence" value="ECO:0000318"/>
    <property type="project" value="GO_Central"/>
</dbReference>
<dbReference type="SUPFAM" id="SSF57850">
    <property type="entry name" value="RING/U-box"/>
    <property type="match status" value="1"/>
</dbReference>
<evidence type="ECO:0000256" key="1">
    <source>
        <dbReference type="ARBA" id="ARBA00000900"/>
    </source>
</evidence>
<feature type="compositionally biased region" description="Basic and acidic residues" evidence="9">
    <location>
        <begin position="845"/>
        <end position="867"/>
    </location>
</feature>
<dbReference type="InterPro" id="IPR016024">
    <property type="entry name" value="ARM-type_fold"/>
</dbReference>
<dbReference type="GO" id="GO:0016567">
    <property type="term" value="P:protein ubiquitination"/>
    <property type="evidence" value="ECO:0007669"/>
    <property type="project" value="UniProtKB-UniPathway"/>
</dbReference>
<dbReference type="InterPro" id="IPR058678">
    <property type="entry name" value="ARM_PUB"/>
</dbReference>
<feature type="repeat" description="ARM" evidence="7">
    <location>
        <begin position="660"/>
        <end position="702"/>
    </location>
</feature>
<dbReference type="InterPro" id="IPR045210">
    <property type="entry name" value="RING-Ubox_PUB"/>
</dbReference>
<dbReference type="SMART" id="SM00504">
    <property type="entry name" value="Ubox"/>
    <property type="match status" value="1"/>
</dbReference>
<evidence type="ECO:0000256" key="9">
    <source>
        <dbReference type="SAM" id="MobiDB-lite"/>
    </source>
</evidence>
<feature type="domain" description="U-box" evidence="10">
    <location>
        <begin position="339"/>
        <end position="413"/>
    </location>
</feature>
<dbReference type="GO" id="GO:0061630">
    <property type="term" value="F:ubiquitin protein ligase activity"/>
    <property type="evidence" value="ECO:0007669"/>
    <property type="project" value="UniProtKB-EC"/>
</dbReference>
<dbReference type="InterPro" id="IPR003613">
    <property type="entry name" value="Ubox_domain"/>
</dbReference>
<dbReference type="PANTHER" id="PTHR23315">
    <property type="entry name" value="U BOX DOMAIN-CONTAINING"/>
    <property type="match status" value="1"/>
</dbReference>
<evidence type="ECO:0000256" key="8">
    <source>
        <dbReference type="SAM" id="Coils"/>
    </source>
</evidence>
<dbReference type="EMBL" id="KZ772789">
    <property type="protein sequence ID" value="PTQ30965.1"/>
    <property type="molecule type" value="Genomic_DNA"/>
</dbReference>